<keyword evidence="3" id="KW-0547">Nucleotide-binding</keyword>
<evidence type="ECO:0000256" key="4">
    <source>
        <dbReference type="ARBA" id="ARBA00022840"/>
    </source>
</evidence>
<dbReference type="PROSITE" id="PS00211">
    <property type="entry name" value="ABC_TRANSPORTER_1"/>
    <property type="match status" value="1"/>
</dbReference>
<keyword evidence="7" id="KW-1185">Reference proteome</keyword>
<dbReference type="AlphaFoldDB" id="A0A5S4ZUL7"/>
<dbReference type="InterPro" id="IPR029439">
    <property type="entry name" value="Wzt_C"/>
</dbReference>
<dbReference type="Proteomes" id="UP000323166">
    <property type="component" value="Unassembled WGS sequence"/>
</dbReference>
<dbReference type="InterPro" id="IPR003439">
    <property type="entry name" value="ABC_transporter-like_ATP-bd"/>
</dbReference>
<dbReference type="EMBL" id="VNHM01000004">
    <property type="protein sequence ID" value="TYO96589.1"/>
    <property type="molecule type" value="Genomic_DNA"/>
</dbReference>
<dbReference type="CDD" id="cd03220">
    <property type="entry name" value="ABC_KpsT_Wzt"/>
    <property type="match status" value="1"/>
</dbReference>
<feature type="domain" description="ABC transporter" evidence="5">
    <location>
        <begin position="26"/>
        <end position="246"/>
    </location>
</feature>
<protein>
    <submittedName>
        <fullName evidence="6">Lipopolysaccharide transport system ATP-binding protein</fullName>
    </submittedName>
</protein>
<reference evidence="6 7" key="1">
    <citation type="submission" date="2019-07" db="EMBL/GenBank/DDBJ databases">
        <title>Genomic Encyclopedia of Type Strains, Phase I: the one thousand microbial genomes (KMG-I) project.</title>
        <authorList>
            <person name="Kyrpides N."/>
        </authorList>
    </citation>
    <scope>NUCLEOTIDE SEQUENCE [LARGE SCALE GENOMIC DNA]</scope>
    <source>
        <strain evidence="6 7">DSM 6562</strain>
    </source>
</reference>
<dbReference type="Pfam" id="PF14524">
    <property type="entry name" value="Wzt_C"/>
    <property type="match status" value="1"/>
</dbReference>
<dbReference type="Pfam" id="PF00005">
    <property type="entry name" value="ABC_tran"/>
    <property type="match status" value="1"/>
</dbReference>
<dbReference type="InterPro" id="IPR050683">
    <property type="entry name" value="Bact_Polysacc_Export_ATP-bd"/>
</dbReference>
<evidence type="ECO:0000313" key="7">
    <source>
        <dbReference type="Proteomes" id="UP000323166"/>
    </source>
</evidence>
<proteinExistence type="inferred from homology"/>
<dbReference type="CDD" id="cd10147">
    <property type="entry name" value="Wzt_C-like"/>
    <property type="match status" value="1"/>
</dbReference>
<dbReference type="GO" id="GO:0016020">
    <property type="term" value="C:membrane"/>
    <property type="evidence" value="ECO:0007669"/>
    <property type="project" value="InterPro"/>
</dbReference>
<dbReference type="InterPro" id="IPR015860">
    <property type="entry name" value="ABC_transpr_TagH-like"/>
</dbReference>
<evidence type="ECO:0000256" key="2">
    <source>
        <dbReference type="ARBA" id="ARBA00022448"/>
    </source>
</evidence>
<keyword evidence="4 6" id="KW-0067">ATP-binding</keyword>
<dbReference type="PANTHER" id="PTHR46743:SF2">
    <property type="entry name" value="TEICHOIC ACIDS EXPORT ATP-BINDING PROTEIN TAGH"/>
    <property type="match status" value="1"/>
</dbReference>
<dbReference type="RefSeq" id="WP_166511091.1">
    <property type="nucleotide sequence ID" value="NZ_VNHM01000004.1"/>
</dbReference>
<evidence type="ECO:0000256" key="3">
    <source>
        <dbReference type="ARBA" id="ARBA00022741"/>
    </source>
</evidence>
<comment type="similarity">
    <text evidence="1">Belongs to the ABC transporter superfamily.</text>
</comment>
<dbReference type="Gene3D" id="3.40.50.300">
    <property type="entry name" value="P-loop containing nucleotide triphosphate hydrolases"/>
    <property type="match status" value="1"/>
</dbReference>
<dbReference type="GO" id="GO:0016887">
    <property type="term" value="F:ATP hydrolysis activity"/>
    <property type="evidence" value="ECO:0007669"/>
    <property type="project" value="InterPro"/>
</dbReference>
<dbReference type="SUPFAM" id="SSF52540">
    <property type="entry name" value="P-loop containing nucleoside triphosphate hydrolases"/>
    <property type="match status" value="1"/>
</dbReference>
<dbReference type="InterPro" id="IPR027417">
    <property type="entry name" value="P-loop_NTPase"/>
</dbReference>
<organism evidence="6 7">
    <name type="scientific">Desulfallas thermosapovorans DSM 6562</name>
    <dbReference type="NCBI Taxonomy" id="1121431"/>
    <lineage>
        <taxon>Bacteria</taxon>
        <taxon>Bacillati</taxon>
        <taxon>Bacillota</taxon>
        <taxon>Clostridia</taxon>
        <taxon>Eubacteriales</taxon>
        <taxon>Desulfallaceae</taxon>
        <taxon>Desulfallas</taxon>
    </lineage>
</organism>
<dbReference type="PANTHER" id="PTHR46743">
    <property type="entry name" value="TEICHOIC ACIDS EXPORT ATP-BINDING PROTEIN TAGH"/>
    <property type="match status" value="1"/>
</dbReference>
<dbReference type="GO" id="GO:0140359">
    <property type="term" value="F:ABC-type transporter activity"/>
    <property type="evidence" value="ECO:0007669"/>
    <property type="project" value="InterPro"/>
</dbReference>
<dbReference type="Gene3D" id="2.70.50.60">
    <property type="entry name" value="abc- transporter (atp binding component) like domain"/>
    <property type="match status" value="1"/>
</dbReference>
<comment type="caution">
    <text evidence="6">The sequence shown here is derived from an EMBL/GenBank/DDBJ whole genome shotgun (WGS) entry which is preliminary data.</text>
</comment>
<gene>
    <name evidence="6" type="ORF">LX24_01058</name>
</gene>
<name>A0A5S4ZUL7_9FIRM</name>
<sequence length="411" mass="45991">MNDVILDVRNVGKCFASYRSNLSRFLRWFGFPVRPEQEYWAVRDVSFTLHAGEALALIGQNGAGKSTLLKLITGTLRNTTGSITVNGRISAILELGLGFNPEFTGRQNVYLAGGLLGLSTRQIDEIIPVIEDFSELGEFFEQPLRVYSSGMQARLAFSVATAVRSDVLIVDEILSVGDSYFQHKSFDKIRQFKELGTTILLVTHSMGDVRALCDRVILLDNGKIIKDGQPDEVVDYYNALIAEKENAKLSIEQKRQRDGWLLTRSGNFKATVKDLKLLDGVTQEPVDTARVGQRLVLKLTAVINGDIPRLVLGYMLRDRTGHVVWGTNTWHTRQVIHDLKTGDEVEFCLPFTCTLGPGSYSFSPALVSSDTHLENNYEWVDNALVFDVINADKDTFIGTNWLDAVFYISRR</sequence>
<evidence type="ECO:0000313" key="6">
    <source>
        <dbReference type="EMBL" id="TYO96589.1"/>
    </source>
</evidence>
<keyword evidence="2" id="KW-0813">Transport</keyword>
<dbReference type="InterPro" id="IPR003593">
    <property type="entry name" value="AAA+_ATPase"/>
</dbReference>
<dbReference type="SMART" id="SM00382">
    <property type="entry name" value="AAA"/>
    <property type="match status" value="1"/>
</dbReference>
<evidence type="ECO:0000256" key="1">
    <source>
        <dbReference type="ARBA" id="ARBA00005417"/>
    </source>
</evidence>
<dbReference type="PROSITE" id="PS50893">
    <property type="entry name" value="ABC_TRANSPORTER_2"/>
    <property type="match status" value="1"/>
</dbReference>
<dbReference type="GO" id="GO:0005524">
    <property type="term" value="F:ATP binding"/>
    <property type="evidence" value="ECO:0007669"/>
    <property type="project" value="UniProtKB-KW"/>
</dbReference>
<accession>A0A5S4ZUL7</accession>
<evidence type="ECO:0000259" key="5">
    <source>
        <dbReference type="PROSITE" id="PS50893"/>
    </source>
</evidence>
<dbReference type="InterPro" id="IPR017871">
    <property type="entry name" value="ABC_transporter-like_CS"/>
</dbReference>